<keyword evidence="11" id="KW-0175">Coiled coil</keyword>
<evidence type="ECO:0000256" key="11">
    <source>
        <dbReference type="SAM" id="Coils"/>
    </source>
</evidence>
<dbReference type="EMBL" id="CP037421">
    <property type="protein sequence ID" value="QDT29499.1"/>
    <property type="molecule type" value="Genomic_DNA"/>
</dbReference>
<dbReference type="EC" id="4.2.1.8" evidence="7"/>
<evidence type="ECO:0000313" key="13">
    <source>
        <dbReference type="Proteomes" id="UP000315647"/>
    </source>
</evidence>
<evidence type="ECO:0000256" key="8">
    <source>
        <dbReference type="ARBA" id="ARBA00023004"/>
    </source>
</evidence>
<accession>A0A517QD03</accession>
<dbReference type="PIRSF" id="PIRSF016049">
    <property type="entry name" value="Man_dehyd"/>
    <property type="match status" value="1"/>
</dbReference>
<dbReference type="GO" id="GO:0042840">
    <property type="term" value="P:D-glucuronate catabolic process"/>
    <property type="evidence" value="ECO:0007669"/>
    <property type="project" value="TreeGrafter"/>
</dbReference>
<comment type="catalytic activity">
    <reaction evidence="1">
        <text>D-mannonate = 2-dehydro-3-deoxy-D-gluconate + H2O</text>
        <dbReference type="Rhea" id="RHEA:20097"/>
        <dbReference type="ChEBI" id="CHEBI:15377"/>
        <dbReference type="ChEBI" id="CHEBI:17767"/>
        <dbReference type="ChEBI" id="CHEBI:57990"/>
        <dbReference type="EC" id="4.2.1.8"/>
    </reaction>
</comment>
<dbReference type="AlphaFoldDB" id="A0A517QD03"/>
<dbReference type="SUPFAM" id="SSF51658">
    <property type="entry name" value="Xylose isomerase-like"/>
    <property type="match status" value="1"/>
</dbReference>
<comment type="pathway">
    <text evidence="5">Carbohydrate metabolism; pentose and glucuronate interconversion.</text>
</comment>
<feature type="coiled-coil region" evidence="11">
    <location>
        <begin position="61"/>
        <end position="88"/>
    </location>
</feature>
<organism evidence="12 13">
    <name type="scientific">Gimesia panareensis</name>
    <dbReference type="NCBI Taxonomy" id="2527978"/>
    <lineage>
        <taxon>Bacteria</taxon>
        <taxon>Pseudomonadati</taxon>
        <taxon>Planctomycetota</taxon>
        <taxon>Planctomycetia</taxon>
        <taxon>Planctomycetales</taxon>
        <taxon>Planctomycetaceae</taxon>
        <taxon>Gimesia</taxon>
    </lineage>
</organism>
<evidence type="ECO:0000256" key="9">
    <source>
        <dbReference type="ARBA" id="ARBA00023211"/>
    </source>
</evidence>
<dbReference type="InterPro" id="IPR036237">
    <property type="entry name" value="Xyl_isomerase-like_sf"/>
</dbReference>
<evidence type="ECO:0000256" key="4">
    <source>
        <dbReference type="ARBA" id="ARBA00002713"/>
    </source>
</evidence>
<evidence type="ECO:0000256" key="1">
    <source>
        <dbReference type="ARBA" id="ARBA00001794"/>
    </source>
</evidence>
<evidence type="ECO:0000256" key="3">
    <source>
        <dbReference type="ARBA" id="ARBA00001954"/>
    </source>
</evidence>
<evidence type="ECO:0000256" key="5">
    <source>
        <dbReference type="ARBA" id="ARBA00004892"/>
    </source>
</evidence>
<comment type="cofactor">
    <cofactor evidence="3">
        <name>Fe(2+)</name>
        <dbReference type="ChEBI" id="CHEBI:29033"/>
    </cofactor>
</comment>
<comment type="function">
    <text evidence="4">Catalyzes the dehydration of D-mannonate.</text>
</comment>
<keyword evidence="13" id="KW-1185">Reference proteome</keyword>
<keyword evidence="10 12" id="KW-0456">Lyase</keyword>
<comment type="similarity">
    <text evidence="6">Belongs to the mannonate dehydratase family.</text>
</comment>
<keyword evidence="8" id="KW-0408">Iron</keyword>
<evidence type="ECO:0000256" key="10">
    <source>
        <dbReference type="ARBA" id="ARBA00023239"/>
    </source>
</evidence>
<dbReference type="GO" id="GO:0008198">
    <property type="term" value="F:ferrous iron binding"/>
    <property type="evidence" value="ECO:0007669"/>
    <property type="project" value="TreeGrafter"/>
</dbReference>
<dbReference type="InterPro" id="IPR004628">
    <property type="entry name" value="Man_deHydtase"/>
</dbReference>
<dbReference type="GO" id="GO:0008927">
    <property type="term" value="F:mannonate dehydratase activity"/>
    <property type="evidence" value="ECO:0007669"/>
    <property type="project" value="UniProtKB-EC"/>
</dbReference>
<evidence type="ECO:0000256" key="6">
    <source>
        <dbReference type="ARBA" id="ARBA00007389"/>
    </source>
</evidence>
<dbReference type="PANTHER" id="PTHR30387:SF2">
    <property type="entry name" value="MANNONATE DEHYDRATASE"/>
    <property type="match status" value="1"/>
</dbReference>
<gene>
    <name evidence="12" type="primary">uxuA</name>
    <name evidence="12" type="ORF">Enr10x_48540</name>
</gene>
<dbReference type="Pfam" id="PF03786">
    <property type="entry name" value="UxuA"/>
    <property type="match status" value="2"/>
</dbReference>
<sequence length="321" mass="35363">MQLTSVVTPFTNENLTMLSQIGVTHVTIRYPGPGREKLEAVRDQVEACGLKIAAIEGYLPIENIKLGNDRAEAELEEMKTLLRDMQAVSIPFVCYNFMAGTDWVRTQLDAKERGGALVTGFDVAQAEQAVSLSETTRETEASPIGAEELWTNLERFLTELVPVAEECGVTLAMHPDDPPLETFMGKARIMNCVANFERLVQLAPSPANAICFCQGTFAEMGVDIPTTIRRLGPHIKYVHFRDIQGTRERFVETFHDNGPTDMYAAVQAYQEIGFSGPIRPDHVPQLVGEEAGEPGYTMLGRLHAFGYLQGLIEGARKGGNT</sequence>
<comment type="cofactor">
    <cofactor evidence="2">
        <name>Mn(2+)</name>
        <dbReference type="ChEBI" id="CHEBI:29035"/>
    </cofactor>
</comment>
<dbReference type="Gene3D" id="3.20.20.150">
    <property type="entry name" value="Divalent-metal-dependent TIM barrel enzymes"/>
    <property type="match status" value="1"/>
</dbReference>
<dbReference type="RefSeq" id="WP_145451554.1">
    <property type="nucleotide sequence ID" value="NZ_CP037421.1"/>
</dbReference>
<proteinExistence type="inferred from homology"/>
<evidence type="ECO:0000256" key="2">
    <source>
        <dbReference type="ARBA" id="ARBA00001936"/>
    </source>
</evidence>
<name>A0A517QD03_9PLAN</name>
<evidence type="ECO:0000313" key="12">
    <source>
        <dbReference type="EMBL" id="QDT29499.1"/>
    </source>
</evidence>
<protein>
    <recommendedName>
        <fullName evidence="7">mannonate dehydratase</fullName>
        <ecNumber evidence="7">4.2.1.8</ecNumber>
    </recommendedName>
</protein>
<reference evidence="12 13" key="1">
    <citation type="submission" date="2019-03" db="EMBL/GenBank/DDBJ databases">
        <title>Deep-cultivation of Planctomycetes and their phenomic and genomic characterization uncovers novel biology.</title>
        <authorList>
            <person name="Wiegand S."/>
            <person name="Jogler M."/>
            <person name="Boedeker C."/>
            <person name="Pinto D."/>
            <person name="Vollmers J."/>
            <person name="Rivas-Marin E."/>
            <person name="Kohn T."/>
            <person name="Peeters S.H."/>
            <person name="Heuer A."/>
            <person name="Rast P."/>
            <person name="Oberbeckmann S."/>
            <person name="Bunk B."/>
            <person name="Jeske O."/>
            <person name="Meyerdierks A."/>
            <person name="Storesund J.E."/>
            <person name="Kallscheuer N."/>
            <person name="Luecker S."/>
            <person name="Lage O.M."/>
            <person name="Pohl T."/>
            <person name="Merkel B.J."/>
            <person name="Hornburger P."/>
            <person name="Mueller R.-W."/>
            <person name="Bruemmer F."/>
            <person name="Labrenz M."/>
            <person name="Spormann A.M."/>
            <person name="Op den Camp H."/>
            <person name="Overmann J."/>
            <person name="Amann R."/>
            <person name="Jetten M.S.M."/>
            <person name="Mascher T."/>
            <person name="Medema M.H."/>
            <person name="Devos D.P."/>
            <person name="Kaster A.-K."/>
            <person name="Ovreas L."/>
            <person name="Rohde M."/>
            <person name="Galperin M.Y."/>
            <person name="Jogler C."/>
        </authorList>
    </citation>
    <scope>NUCLEOTIDE SEQUENCE [LARGE SCALE GENOMIC DNA]</scope>
    <source>
        <strain evidence="12 13">Enr10</strain>
    </source>
</reference>
<dbReference type="UniPathway" id="UPA00246"/>
<dbReference type="PANTHER" id="PTHR30387">
    <property type="entry name" value="MANNONATE DEHYDRATASE"/>
    <property type="match status" value="1"/>
</dbReference>
<evidence type="ECO:0000256" key="7">
    <source>
        <dbReference type="ARBA" id="ARBA00012927"/>
    </source>
</evidence>
<dbReference type="GO" id="GO:0030145">
    <property type="term" value="F:manganese ion binding"/>
    <property type="evidence" value="ECO:0007669"/>
    <property type="project" value="TreeGrafter"/>
</dbReference>
<keyword evidence="9" id="KW-0464">Manganese</keyword>
<dbReference type="Proteomes" id="UP000315647">
    <property type="component" value="Chromosome"/>
</dbReference>